<dbReference type="PANTHER" id="PTHR11439">
    <property type="entry name" value="GAG-POL-RELATED RETROTRANSPOSON"/>
    <property type="match status" value="1"/>
</dbReference>
<feature type="region of interest" description="Disordered" evidence="1">
    <location>
        <begin position="1"/>
        <end position="22"/>
    </location>
</feature>
<evidence type="ECO:0000313" key="3">
    <source>
        <dbReference type="Proteomes" id="UP000288805"/>
    </source>
</evidence>
<feature type="compositionally biased region" description="Low complexity" evidence="1">
    <location>
        <begin position="1"/>
        <end position="18"/>
    </location>
</feature>
<accession>A0A438HKC7</accession>
<gene>
    <name evidence="2" type="primary">RE1_1274</name>
    <name evidence="2" type="ORF">CK203_039477</name>
</gene>
<dbReference type="EMBL" id="QGNW01000209">
    <property type="protein sequence ID" value="RVW84930.1"/>
    <property type="molecule type" value="Genomic_DNA"/>
</dbReference>
<proteinExistence type="predicted"/>
<dbReference type="Proteomes" id="UP000288805">
    <property type="component" value="Unassembled WGS sequence"/>
</dbReference>
<dbReference type="AlphaFoldDB" id="A0A438HKC7"/>
<comment type="caution">
    <text evidence="2">The sequence shown here is derived from an EMBL/GenBank/DDBJ whole genome shotgun (WGS) entry which is preliminary data.</text>
</comment>
<organism evidence="2 3">
    <name type="scientific">Vitis vinifera</name>
    <name type="common">Grape</name>
    <dbReference type="NCBI Taxonomy" id="29760"/>
    <lineage>
        <taxon>Eukaryota</taxon>
        <taxon>Viridiplantae</taxon>
        <taxon>Streptophyta</taxon>
        <taxon>Embryophyta</taxon>
        <taxon>Tracheophyta</taxon>
        <taxon>Spermatophyta</taxon>
        <taxon>Magnoliopsida</taxon>
        <taxon>eudicotyledons</taxon>
        <taxon>Gunneridae</taxon>
        <taxon>Pentapetalae</taxon>
        <taxon>rosids</taxon>
        <taxon>Vitales</taxon>
        <taxon>Vitaceae</taxon>
        <taxon>Viteae</taxon>
        <taxon>Vitis</taxon>
    </lineage>
</organism>
<evidence type="ECO:0000313" key="2">
    <source>
        <dbReference type="EMBL" id="RVW84930.1"/>
    </source>
</evidence>
<protein>
    <submittedName>
        <fullName evidence="2">Retrovirus-related Pol polyprotein from transposon RE1</fullName>
    </submittedName>
</protein>
<dbReference type="PANTHER" id="PTHR11439:SF463">
    <property type="entry name" value="REVERSE TRANSCRIPTASE TY1_COPIA-TYPE DOMAIN-CONTAINING PROTEIN"/>
    <property type="match status" value="1"/>
</dbReference>
<reference evidence="2 3" key="1">
    <citation type="journal article" date="2018" name="PLoS Genet.">
        <title>Population sequencing reveals clonal diversity and ancestral inbreeding in the grapevine cultivar Chardonnay.</title>
        <authorList>
            <person name="Roach M.J."/>
            <person name="Johnson D.L."/>
            <person name="Bohlmann J."/>
            <person name="van Vuuren H.J."/>
            <person name="Jones S.J."/>
            <person name="Pretorius I.S."/>
            <person name="Schmidt S.A."/>
            <person name="Borneman A.R."/>
        </authorList>
    </citation>
    <scope>NUCLEOTIDE SEQUENCE [LARGE SCALE GENOMIC DNA]</scope>
    <source>
        <strain evidence="3">cv. Chardonnay</strain>
        <tissue evidence="2">Leaf</tissue>
    </source>
</reference>
<sequence>MSEISTNTTSQFTTQSTTPGDYQNVSTSFELNGGNYLQWSQLVKMYTKGKGELIYLSHTRPNIGYAVSEVSQFMHNPKEIHIEAVFRILRYLESTPSKVIQFPKAEGIRLEAYTDADWAR</sequence>
<name>A0A438HKC7_VITVI</name>
<evidence type="ECO:0000256" key="1">
    <source>
        <dbReference type="SAM" id="MobiDB-lite"/>
    </source>
</evidence>